<evidence type="ECO:0000313" key="4">
    <source>
        <dbReference type="EMBL" id="KAG5282843.1"/>
    </source>
</evidence>
<gene>
    <name evidence="4" type="ORF">AALO_G00035270</name>
</gene>
<keyword evidence="2" id="KW-0677">Repeat</keyword>
<dbReference type="InterPro" id="IPR000922">
    <property type="entry name" value="Lectin_gal-bd_dom"/>
</dbReference>
<dbReference type="EMBL" id="JADWDJ010000003">
    <property type="protein sequence ID" value="KAG5282843.1"/>
    <property type="molecule type" value="Genomic_DNA"/>
</dbReference>
<comment type="caution">
    <text evidence="4">The sequence shown here is derived from an EMBL/GenBank/DDBJ whole genome shotgun (WGS) entry which is preliminary data.</text>
</comment>
<organism evidence="4 5">
    <name type="scientific">Alosa alosa</name>
    <name type="common">allis shad</name>
    <dbReference type="NCBI Taxonomy" id="278164"/>
    <lineage>
        <taxon>Eukaryota</taxon>
        <taxon>Metazoa</taxon>
        <taxon>Chordata</taxon>
        <taxon>Craniata</taxon>
        <taxon>Vertebrata</taxon>
        <taxon>Euteleostomi</taxon>
        <taxon>Actinopterygii</taxon>
        <taxon>Neopterygii</taxon>
        <taxon>Teleostei</taxon>
        <taxon>Clupei</taxon>
        <taxon>Clupeiformes</taxon>
        <taxon>Clupeoidei</taxon>
        <taxon>Clupeidae</taxon>
        <taxon>Alosa</taxon>
    </lineage>
</organism>
<dbReference type="GO" id="GO:0030246">
    <property type="term" value="F:carbohydrate binding"/>
    <property type="evidence" value="ECO:0007669"/>
    <property type="project" value="UniProtKB-KW"/>
</dbReference>
<dbReference type="Pfam" id="PF02140">
    <property type="entry name" value="SUEL_Lectin"/>
    <property type="match status" value="1"/>
</dbReference>
<proteinExistence type="predicted"/>
<dbReference type="Gene3D" id="2.60.120.740">
    <property type="match status" value="1"/>
</dbReference>
<dbReference type="PROSITE" id="PS50228">
    <property type="entry name" value="SUEL_LECTIN"/>
    <property type="match status" value="1"/>
</dbReference>
<evidence type="ECO:0000256" key="1">
    <source>
        <dbReference type="ARBA" id="ARBA00022734"/>
    </source>
</evidence>
<dbReference type="AlphaFoldDB" id="A0AAV6H689"/>
<keyword evidence="5" id="KW-1185">Reference proteome</keyword>
<dbReference type="InterPro" id="IPR043159">
    <property type="entry name" value="Lectin_gal-bd_sf"/>
</dbReference>
<sequence>MENRCDGKTSCSVQASNSIFTDPCIGTFKYLNISYSCINTSEYKHTHTHTHTHKHTHMHTHLNVSTAVFCLDVKTPRGIRLRN</sequence>
<evidence type="ECO:0000259" key="3">
    <source>
        <dbReference type="PROSITE" id="PS50228"/>
    </source>
</evidence>
<keyword evidence="1" id="KW-0430">Lectin</keyword>
<feature type="domain" description="SUEL-type lectin" evidence="3">
    <location>
        <begin position="1"/>
        <end position="38"/>
    </location>
</feature>
<accession>A0AAV6H689</accession>
<name>A0AAV6H689_9TELE</name>
<reference evidence="4" key="1">
    <citation type="submission" date="2020-10" db="EMBL/GenBank/DDBJ databases">
        <title>Chromosome-scale genome assembly of the Allis shad, Alosa alosa.</title>
        <authorList>
            <person name="Margot Z."/>
            <person name="Christophe K."/>
            <person name="Cabau C."/>
            <person name="Louis A."/>
            <person name="Berthelot C."/>
            <person name="Parey E."/>
            <person name="Roest Crollius H."/>
            <person name="Montfort J."/>
            <person name="Robinson-Rechavi M."/>
            <person name="Bucao C."/>
            <person name="Bouchez O."/>
            <person name="Gislard M."/>
            <person name="Lluch J."/>
            <person name="Milhes M."/>
            <person name="Lampietro C."/>
            <person name="Lopez Roques C."/>
            <person name="Donnadieu C."/>
            <person name="Braasch I."/>
            <person name="Desvignes T."/>
            <person name="Postlethwait J."/>
            <person name="Bobe J."/>
            <person name="Guiguen Y."/>
        </authorList>
    </citation>
    <scope>NUCLEOTIDE SEQUENCE</scope>
    <source>
        <strain evidence="4">M-15738</strain>
        <tissue evidence="4">Blood</tissue>
    </source>
</reference>
<protein>
    <recommendedName>
        <fullName evidence="3">SUEL-type lectin domain-containing protein</fullName>
    </recommendedName>
</protein>
<evidence type="ECO:0000256" key="2">
    <source>
        <dbReference type="ARBA" id="ARBA00022737"/>
    </source>
</evidence>
<dbReference type="PANTHER" id="PTHR46780">
    <property type="entry name" value="PROTEIN EVA-1"/>
    <property type="match status" value="1"/>
</dbReference>
<dbReference type="Proteomes" id="UP000823561">
    <property type="component" value="Chromosome 3"/>
</dbReference>
<evidence type="ECO:0000313" key="5">
    <source>
        <dbReference type="Proteomes" id="UP000823561"/>
    </source>
</evidence>